<evidence type="ECO:0000256" key="1">
    <source>
        <dbReference type="SAM" id="MobiDB-lite"/>
    </source>
</evidence>
<dbReference type="Proteomes" id="UP001295684">
    <property type="component" value="Unassembled WGS sequence"/>
</dbReference>
<evidence type="ECO:0000313" key="2">
    <source>
        <dbReference type="EMBL" id="CAI2367748.1"/>
    </source>
</evidence>
<name>A0AAD1UEE4_EUPCR</name>
<reference evidence="2" key="1">
    <citation type="submission" date="2023-07" db="EMBL/GenBank/DDBJ databases">
        <authorList>
            <consortium name="AG Swart"/>
            <person name="Singh M."/>
            <person name="Singh A."/>
            <person name="Seah K."/>
            <person name="Emmerich C."/>
        </authorList>
    </citation>
    <scope>NUCLEOTIDE SEQUENCE</scope>
    <source>
        <strain evidence="2">DP1</strain>
    </source>
</reference>
<proteinExistence type="predicted"/>
<feature type="region of interest" description="Disordered" evidence="1">
    <location>
        <begin position="1"/>
        <end position="25"/>
    </location>
</feature>
<protein>
    <submittedName>
        <fullName evidence="2">Uncharacterized protein</fullName>
    </submittedName>
</protein>
<gene>
    <name evidence="2" type="ORF">ECRASSUSDP1_LOCUS9036</name>
</gene>
<dbReference type="EMBL" id="CAMPGE010008862">
    <property type="protein sequence ID" value="CAI2367748.1"/>
    <property type="molecule type" value="Genomic_DNA"/>
</dbReference>
<evidence type="ECO:0000313" key="3">
    <source>
        <dbReference type="Proteomes" id="UP001295684"/>
    </source>
</evidence>
<feature type="region of interest" description="Disordered" evidence="1">
    <location>
        <begin position="258"/>
        <end position="277"/>
    </location>
</feature>
<organism evidence="2 3">
    <name type="scientific">Euplotes crassus</name>
    <dbReference type="NCBI Taxonomy" id="5936"/>
    <lineage>
        <taxon>Eukaryota</taxon>
        <taxon>Sar</taxon>
        <taxon>Alveolata</taxon>
        <taxon>Ciliophora</taxon>
        <taxon>Intramacronucleata</taxon>
        <taxon>Spirotrichea</taxon>
        <taxon>Hypotrichia</taxon>
        <taxon>Euplotida</taxon>
        <taxon>Euplotidae</taxon>
        <taxon>Moneuplotes</taxon>
    </lineage>
</organism>
<feature type="compositionally biased region" description="Basic residues" evidence="1">
    <location>
        <begin position="258"/>
        <end position="276"/>
    </location>
</feature>
<keyword evidence="3" id="KW-1185">Reference proteome</keyword>
<sequence length="405" mass="47448">MNKTSIPLRELNHQTSLIEDNPQRKKQVKRHNTYMRNLKNRFKRVYSNIRFQPAARTKPRNHSVKRLPPSKIMDQRKTMTLEQTNDIPDLDKEITESETQLNAKISSEIVLEDDFTPNMFNVGPIKKNSNKKGRAKSSYRASNRLKHFTHDGNLKESIRVYSQMNENIQNERKIYSKSRADRVIKDYNLCNDQQITNFRNGSNKRKRPFTAKTRFTKIKRKSNLNDDIKSFKPVLKGKTKIYKSEYVATTYVPKARTHKRGSKRILQSTRRKHRSSHVLTDHLGLDASESTKLCPKKNLSPEKSYQRRREDIMQRLSKEAKSSIWPRQIEQLGTYKSFYWSPDFSYCGFSTQSNGNKAAHDLRKCRVREPSMANTLSFYSRLKPAITRKDIRNSTPNRAATGEQK</sequence>
<accession>A0AAD1UEE4</accession>
<dbReference type="AlphaFoldDB" id="A0AAD1UEE4"/>
<comment type="caution">
    <text evidence="2">The sequence shown here is derived from an EMBL/GenBank/DDBJ whole genome shotgun (WGS) entry which is preliminary data.</text>
</comment>